<dbReference type="EMBL" id="BSXN01004076">
    <property type="protein sequence ID" value="GME80516.1"/>
    <property type="molecule type" value="Genomic_DNA"/>
</dbReference>
<keyword evidence="3" id="KW-1185">Reference proteome</keyword>
<proteinExistence type="predicted"/>
<organism evidence="2 3">
    <name type="scientific">Candida boidinii</name>
    <name type="common">Yeast</name>
    <dbReference type="NCBI Taxonomy" id="5477"/>
    <lineage>
        <taxon>Eukaryota</taxon>
        <taxon>Fungi</taxon>
        <taxon>Dikarya</taxon>
        <taxon>Ascomycota</taxon>
        <taxon>Saccharomycotina</taxon>
        <taxon>Pichiomycetes</taxon>
        <taxon>Pichiales</taxon>
        <taxon>Pichiaceae</taxon>
        <taxon>Ogataea</taxon>
        <taxon>Ogataea/Candida clade</taxon>
    </lineage>
</organism>
<name>A0A9W6WLZ2_CANBO</name>
<accession>A0A9W6WLZ2</accession>
<feature type="region of interest" description="Disordered" evidence="1">
    <location>
        <begin position="39"/>
        <end position="63"/>
    </location>
</feature>
<reference evidence="2" key="1">
    <citation type="submission" date="2023-04" db="EMBL/GenBank/DDBJ databases">
        <title>Candida boidinii NBRC 10035.</title>
        <authorList>
            <person name="Ichikawa N."/>
            <person name="Sato H."/>
            <person name="Tonouchi N."/>
        </authorList>
    </citation>
    <scope>NUCLEOTIDE SEQUENCE</scope>
    <source>
        <strain evidence="2">NBRC 10035</strain>
    </source>
</reference>
<evidence type="ECO:0000313" key="2">
    <source>
        <dbReference type="EMBL" id="GME80516.1"/>
    </source>
</evidence>
<protein>
    <submittedName>
        <fullName evidence="2">Unnamed protein product</fullName>
    </submittedName>
</protein>
<gene>
    <name evidence="2" type="ORF">Cboi02_000641300</name>
</gene>
<dbReference type="AlphaFoldDB" id="A0A9W6WLZ2"/>
<feature type="compositionally biased region" description="Basic and acidic residues" evidence="1">
    <location>
        <begin position="49"/>
        <end position="59"/>
    </location>
</feature>
<evidence type="ECO:0000256" key="1">
    <source>
        <dbReference type="SAM" id="MobiDB-lite"/>
    </source>
</evidence>
<dbReference type="Proteomes" id="UP001165120">
    <property type="component" value="Unassembled WGS sequence"/>
</dbReference>
<comment type="caution">
    <text evidence="2">The sequence shown here is derived from an EMBL/GenBank/DDBJ whole genome shotgun (WGS) entry which is preliminary data.</text>
</comment>
<sequence>MVAFQRVSHLLNGSRRDRVKKATVGKEAWKSVTMEVIQRGDGGVGGDGRGQRQDGRDRGGFVNQRTSGVELDYDSLNVRSMVEKNYFKNLKI</sequence>
<evidence type="ECO:0000313" key="3">
    <source>
        <dbReference type="Proteomes" id="UP001165120"/>
    </source>
</evidence>